<feature type="compositionally biased region" description="Basic and acidic residues" evidence="1">
    <location>
        <begin position="1"/>
        <end position="14"/>
    </location>
</feature>
<name>L8H2Q3_ACACF</name>
<dbReference type="KEGG" id="acan:ACA1_392970"/>
<keyword evidence="5" id="KW-1185">Reference proteome</keyword>
<organism evidence="4 5">
    <name type="scientific">Acanthamoeba castellanii (strain ATCC 30010 / Neff)</name>
    <dbReference type="NCBI Taxonomy" id="1257118"/>
    <lineage>
        <taxon>Eukaryota</taxon>
        <taxon>Amoebozoa</taxon>
        <taxon>Discosea</taxon>
        <taxon>Longamoebia</taxon>
        <taxon>Centramoebida</taxon>
        <taxon>Acanthamoebidae</taxon>
        <taxon>Acanthamoeba</taxon>
    </lineage>
</organism>
<keyword evidence="2" id="KW-0472">Membrane</keyword>
<keyword evidence="2" id="KW-1133">Transmembrane helix</keyword>
<evidence type="ECO:0000259" key="3">
    <source>
        <dbReference type="Pfam" id="PF00561"/>
    </source>
</evidence>
<feature type="region of interest" description="Disordered" evidence="1">
    <location>
        <begin position="1"/>
        <end position="101"/>
    </location>
</feature>
<feature type="compositionally biased region" description="Low complexity" evidence="1">
    <location>
        <begin position="39"/>
        <end position="61"/>
    </location>
</feature>
<dbReference type="InterPro" id="IPR000073">
    <property type="entry name" value="AB_hydrolase_1"/>
</dbReference>
<protein>
    <submittedName>
        <fullName evidence="4">Hydrolase, alpha/beta fold domain containing protein</fullName>
    </submittedName>
</protein>
<keyword evidence="4" id="KW-0378">Hydrolase</keyword>
<feature type="domain" description="AB hydrolase-1" evidence="3">
    <location>
        <begin position="181"/>
        <end position="375"/>
    </location>
</feature>
<dbReference type="PANTHER" id="PTHR43689">
    <property type="entry name" value="HYDROLASE"/>
    <property type="match status" value="1"/>
</dbReference>
<keyword evidence="2" id="KW-0812">Transmembrane</keyword>
<dbReference type="GeneID" id="14919435"/>
<feature type="compositionally biased region" description="Low complexity" evidence="1">
    <location>
        <begin position="69"/>
        <end position="78"/>
    </location>
</feature>
<reference evidence="4 5" key="1">
    <citation type="journal article" date="2013" name="Genome Biol.">
        <title>Genome of Acanthamoeba castellanii highlights extensive lateral gene transfer and early evolution of tyrosine kinase signaling.</title>
        <authorList>
            <person name="Clarke M."/>
            <person name="Lohan A.J."/>
            <person name="Liu B."/>
            <person name="Lagkouvardos I."/>
            <person name="Roy S."/>
            <person name="Zafar N."/>
            <person name="Bertelli C."/>
            <person name="Schilde C."/>
            <person name="Kianianmomeni A."/>
            <person name="Burglin T.R."/>
            <person name="Frech C."/>
            <person name="Turcotte B."/>
            <person name="Kopec K.O."/>
            <person name="Synnott J.M."/>
            <person name="Choo C."/>
            <person name="Paponov I."/>
            <person name="Finkler A."/>
            <person name="Soon Heng Tan C."/>
            <person name="Hutchins A.P."/>
            <person name="Weinmeier T."/>
            <person name="Rattei T."/>
            <person name="Chu J.S."/>
            <person name="Gimenez G."/>
            <person name="Irimia M."/>
            <person name="Rigden D.J."/>
            <person name="Fitzpatrick D.A."/>
            <person name="Lorenzo-Morales J."/>
            <person name="Bateman A."/>
            <person name="Chiu C.H."/>
            <person name="Tang P."/>
            <person name="Hegemann P."/>
            <person name="Fromm H."/>
            <person name="Raoult D."/>
            <person name="Greub G."/>
            <person name="Miranda-Saavedra D."/>
            <person name="Chen N."/>
            <person name="Nash P."/>
            <person name="Ginger M.L."/>
            <person name="Horn M."/>
            <person name="Schaap P."/>
            <person name="Caler L."/>
            <person name="Loftus B."/>
        </authorList>
    </citation>
    <scope>NUCLEOTIDE SEQUENCE [LARGE SCALE GENOMIC DNA]</scope>
    <source>
        <strain evidence="4 5">Neff</strain>
    </source>
</reference>
<dbReference type="EMBL" id="KB007948">
    <property type="protein sequence ID" value="ELR18651.1"/>
    <property type="molecule type" value="Genomic_DNA"/>
</dbReference>
<dbReference type="Pfam" id="PF00561">
    <property type="entry name" value="Abhydrolase_1"/>
    <property type="match status" value="1"/>
</dbReference>
<dbReference type="Proteomes" id="UP000011083">
    <property type="component" value="Unassembled WGS sequence"/>
</dbReference>
<evidence type="ECO:0000313" key="5">
    <source>
        <dbReference type="Proteomes" id="UP000011083"/>
    </source>
</evidence>
<dbReference type="InterPro" id="IPR029058">
    <property type="entry name" value="AB_hydrolase_fold"/>
</dbReference>
<sequence length="562" mass="60632">MEPVEEQEKLKEVADQTTASLPTTANEIQVLANGEDELSGASSSPTPSIPAAAEAAGLRQRAPSRRPPRSSSSSSSTARSRHSRARKNEADGGEKKGLGTRVGGALADSVKSVGARMFLMCILLMVGLAIAAVTAFAFCWAFFPVATAPIAGQRAIASLETITLGGVEQSILIRAEDASNPIVLLLHGGPGLPLMPFRSGFAALEKDFVVVYWDQYGSGKSCEWSTFLVSSSSSSSPAPAWQEHDHHHRHGSSDTDEPADNAADGQRQASAGRTPCRRCGAHRWDRFGDFEEDEPAGPQRRIDLASTLQDTEELVSYLCRRFHQRAVALVAHDSGSVVAMQFARQHPELVRSVFLVAPLIDFGRQHATALEWALDKARRERQYALLSQLEATGGGVTLPLANATQLLKLRRAVAELGGDMRRGGFVLKLLHHIFSASEYGVGDKLTLVPCGIQSAAHQFNDLRQVNLTEQVRAVDVPVAMACGKWDRLAPCALVEEYLHALRTTAAASAPASSPSSATSTESPTTALPRVRDLVVFAQSAHWPFIEEGEIFVERLREHLTVQ</sequence>
<dbReference type="AlphaFoldDB" id="L8H2Q3"/>
<feature type="compositionally biased region" description="Basic and acidic residues" evidence="1">
    <location>
        <begin position="86"/>
        <end position="97"/>
    </location>
</feature>
<dbReference type="PANTHER" id="PTHR43689:SF8">
    <property type="entry name" value="ALPHA_BETA-HYDROLASES SUPERFAMILY PROTEIN"/>
    <property type="match status" value="1"/>
</dbReference>
<gene>
    <name evidence="4" type="ORF">ACA1_392970</name>
</gene>
<dbReference type="OrthoDB" id="2498029at2759"/>
<dbReference type="RefSeq" id="XP_004340694.1">
    <property type="nucleotide sequence ID" value="XM_004340646.1"/>
</dbReference>
<feature type="compositionally biased region" description="Polar residues" evidence="1">
    <location>
        <begin position="15"/>
        <end position="27"/>
    </location>
</feature>
<feature type="transmembrane region" description="Helical" evidence="2">
    <location>
        <begin position="118"/>
        <end position="143"/>
    </location>
</feature>
<dbReference type="GO" id="GO:0016787">
    <property type="term" value="F:hydrolase activity"/>
    <property type="evidence" value="ECO:0007669"/>
    <property type="project" value="UniProtKB-KW"/>
</dbReference>
<dbReference type="SUPFAM" id="SSF53474">
    <property type="entry name" value="alpha/beta-Hydrolases"/>
    <property type="match status" value="1"/>
</dbReference>
<evidence type="ECO:0000313" key="4">
    <source>
        <dbReference type="EMBL" id="ELR18651.1"/>
    </source>
</evidence>
<feature type="region of interest" description="Disordered" evidence="1">
    <location>
        <begin position="237"/>
        <end position="276"/>
    </location>
</feature>
<proteinExistence type="predicted"/>
<evidence type="ECO:0000256" key="2">
    <source>
        <dbReference type="SAM" id="Phobius"/>
    </source>
</evidence>
<evidence type="ECO:0000256" key="1">
    <source>
        <dbReference type="SAM" id="MobiDB-lite"/>
    </source>
</evidence>
<dbReference type="Gene3D" id="3.40.50.1820">
    <property type="entry name" value="alpha/beta hydrolase"/>
    <property type="match status" value="1"/>
</dbReference>
<accession>L8H2Q3</accession>
<dbReference type="VEuPathDB" id="AmoebaDB:ACA1_392970"/>